<accession>A0A1Z1M7G4</accession>
<name>A0A1Z1M7G4_9FLOR</name>
<organism evidence="1">
    <name type="scientific">Symphyocladiella dendroidea</name>
    <dbReference type="NCBI Taxonomy" id="2506487"/>
    <lineage>
        <taxon>Eukaryota</taxon>
        <taxon>Rhodophyta</taxon>
        <taxon>Florideophyceae</taxon>
        <taxon>Rhodymeniophycidae</taxon>
        <taxon>Ceramiales</taxon>
        <taxon>Rhodomelaceae</taxon>
        <taxon>Pterosiphonieae</taxon>
        <taxon>Symphyocladiella</taxon>
    </lineage>
</organism>
<geneLocation type="chloroplast" evidence="1"/>
<evidence type="ECO:0000313" key="1">
    <source>
        <dbReference type="EMBL" id="ARW61956.1"/>
    </source>
</evidence>
<keyword evidence="1" id="KW-0150">Chloroplast</keyword>
<dbReference type="RefSeq" id="YP_009393394.1">
    <property type="nucleotide sequence ID" value="NC_035267.1"/>
</dbReference>
<dbReference type="AlphaFoldDB" id="A0A1Z1M7G4"/>
<keyword evidence="1" id="KW-0934">Plastid</keyword>
<reference evidence="1" key="1">
    <citation type="journal article" date="2017" name="J. Phycol.">
        <title>Analysis of chloroplast genomes and a supermatrix inform reclassification of the Rhodomelaceae (Rhodophyta).</title>
        <authorList>
            <person name="Diaz-Tapia P."/>
            <person name="Maggs C.A."/>
            <person name="West J.A."/>
            <person name="Verbruggen H."/>
        </authorList>
    </citation>
    <scope>NUCLEOTIDE SEQUENCE</scope>
    <source>
        <strain evidence="1">JW3780</strain>
    </source>
</reference>
<gene>
    <name evidence="1" type="primary">orf96</name>
</gene>
<proteinExistence type="predicted"/>
<sequence length="96" mass="11724">MKVVNQFNIKRKKVFKCISKHNYHMHKNGKAIKTRMHSDKQNECINFYIEINKKRKYNIKSEWFNSVYQNPKSVKREEPFVDAILIKTNDYNKEKK</sequence>
<dbReference type="EMBL" id="MF101420">
    <property type="protein sequence ID" value="ARW61956.1"/>
    <property type="molecule type" value="Genomic_DNA"/>
</dbReference>
<dbReference type="GeneID" id="33355076"/>
<protein>
    <submittedName>
        <fullName evidence="1">Uncharacterized protein</fullName>
    </submittedName>
</protein>